<dbReference type="Gene3D" id="2.60.40.1180">
    <property type="entry name" value="Golgi alpha-mannosidase II"/>
    <property type="match status" value="1"/>
</dbReference>
<accession>A0ABW1EMX4</accession>
<sequence length="585" mass="62127">MKRFFKSTIWILRLAAIGSIACTLPGLAAAAPAAQENSTTPPQTQDISGTWIAKRQSPMGEMEIVYKLKVQNGKITGTQSLPFGDSPIIDGQVTGDTFHFTVALESFGDIQNKEVTGKIVGDTLVLTPVMPGPPRGMGANGPGAGPTPGAGPPPGEGGPPPGDAGPQPGPPPGTSGNPGAGFPRFQNVPVTARRGTPTPSYRAPSVDYATLPKISLPSLHPVPTNALAKTPPMGWNSWNKFHTHIDDAAVRGVADAMASSGMKDAGYQYIIIDDGWQGSRDNNGVLSPNPNFPDMKALADYVHSKGLKIGIYSSPGPRTCGGFEGSYGHEEQDAKMYAAWGMDYLKYDWCSASRVWKDSDMQAAYQLMGDALTKTGRPIVYALCQYGRAEVQTWGQQVGANLWRTTGDIRDQYNSMLNIGLAQSRLASSAGPGHWNDPDMLEIGNGGMSLDEYKTHFSLWAMIAAPLIAGNDLRNMTPDIKDILTNSDVIAIDQDSLGAGGKEIYSAGGAKVWSKSLASGDIAVAVFNPGEQSIRTVLSLEKLGLSGKYQARDLWSHTDLGALPENFSVTVPVHGVAMLRLKKSS</sequence>
<protein>
    <recommendedName>
        <fullName evidence="5">Alpha-galactosidase</fullName>
        <ecNumber evidence="5">3.2.1.22</ecNumber>
    </recommendedName>
    <alternativeName>
        <fullName evidence="5">Melibiase</fullName>
    </alternativeName>
</protein>
<feature type="chain" id="PRO_5046714187" description="Alpha-galactosidase" evidence="7">
    <location>
        <begin position="31"/>
        <end position="585"/>
    </location>
</feature>
<evidence type="ECO:0000256" key="4">
    <source>
        <dbReference type="ARBA" id="ARBA00023295"/>
    </source>
</evidence>
<dbReference type="InterPro" id="IPR002241">
    <property type="entry name" value="Glyco_hydro_27"/>
</dbReference>
<dbReference type="Pfam" id="PF17801">
    <property type="entry name" value="Melibiase_C"/>
    <property type="match status" value="1"/>
</dbReference>
<dbReference type="PROSITE" id="PS00512">
    <property type="entry name" value="ALPHA_GALACTOSIDASE"/>
    <property type="match status" value="1"/>
</dbReference>
<dbReference type="EC" id="3.2.1.22" evidence="5"/>
<feature type="region of interest" description="Disordered" evidence="6">
    <location>
        <begin position="130"/>
        <end position="205"/>
    </location>
</feature>
<comment type="caution">
    <text evidence="9">The sequence shown here is derived from an EMBL/GenBank/DDBJ whole genome shotgun (WGS) entry which is preliminary data.</text>
</comment>
<evidence type="ECO:0000256" key="1">
    <source>
        <dbReference type="ARBA" id="ARBA00009743"/>
    </source>
</evidence>
<dbReference type="InterPro" id="IPR013780">
    <property type="entry name" value="Glyco_hydro_b"/>
</dbReference>
<dbReference type="InterPro" id="IPR000111">
    <property type="entry name" value="Glyco_hydro_27/36_CS"/>
</dbReference>
<dbReference type="RefSeq" id="WP_263341715.1">
    <property type="nucleotide sequence ID" value="NZ_JAGSYH010000008.1"/>
</dbReference>
<dbReference type="SUPFAM" id="SSF51445">
    <property type="entry name" value="(Trans)glycosidases"/>
    <property type="match status" value="1"/>
</dbReference>
<dbReference type="CDD" id="cd14792">
    <property type="entry name" value="GH27"/>
    <property type="match status" value="1"/>
</dbReference>
<dbReference type="PANTHER" id="PTHR11452:SF75">
    <property type="entry name" value="ALPHA-GALACTOSIDASE MEL1"/>
    <property type="match status" value="1"/>
</dbReference>
<dbReference type="InterPro" id="IPR041233">
    <property type="entry name" value="Melibiase_C"/>
</dbReference>
<dbReference type="PANTHER" id="PTHR11452">
    <property type="entry name" value="ALPHA-GALACTOSIDASE/ALPHA-N-ACETYLGALACTOSAMINIDASE"/>
    <property type="match status" value="1"/>
</dbReference>
<keyword evidence="10" id="KW-1185">Reference proteome</keyword>
<feature type="signal peptide" evidence="7">
    <location>
        <begin position="1"/>
        <end position="30"/>
    </location>
</feature>
<keyword evidence="4 5" id="KW-0326">Glycosidase</keyword>
<dbReference type="GO" id="GO:0016798">
    <property type="term" value="F:hydrolase activity, acting on glycosyl bonds"/>
    <property type="evidence" value="ECO:0007669"/>
    <property type="project" value="UniProtKB-KW"/>
</dbReference>
<reference evidence="10" key="1">
    <citation type="journal article" date="2019" name="Int. J. Syst. Evol. Microbiol.">
        <title>The Global Catalogue of Microorganisms (GCM) 10K type strain sequencing project: providing services to taxonomists for standard genome sequencing and annotation.</title>
        <authorList>
            <consortium name="The Broad Institute Genomics Platform"/>
            <consortium name="The Broad Institute Genome Sequencing Center for Infectious Disease"/>
            <person name="Wu L."/>
            <person name="Ma J."/>
        </authorList>
    </citation>
    <scope>NUCLEOTIDE SEQUENCE [LARGE SCALE GENOMIC DNA]</scope>
    <source>
        <strain evidence="10">JCM 4087</strain>
    </source>
</reference>
<dbReference type="Proteomes" id="UP001596091">
    <property type="component" value="Unassembled WGS sequence"/>
</dbReference>
<dbReference type="EMBL" id="JBHSPH010000020">
    <property type="protein sequence ID" value="MFC5865564.1"/>
    <property type="molecule type" value="Genomic_DNA"/>
</dbReference>
<keyword evidence="3 5" id="KW-0378">Hydrolase</keyword>
<evidence type="ECO:0000256" key="2">
    <source>
        <dbReference type="ARBA" id="ARBA00022729"/>
    </source>
</evidence>
<feature type="compositionally biased region" description="Gly residues" evidence="6">
    <location>
        <begin position="138"/>
        <end position="148"/>
    </location>
</feature>
<dbReference type="PRINTS" id="PR00740">
    <property type="entry name" value="GLHYDRLASE27"/>
</dbReference>
<dbReference type="Gene3D" id="3.20.20.70">
    <property type="entry name" value="Aldolase class I"/>
    <property type="match status" value="1"/>
</dbReference>
<evidence type="ECO:0000313" key="9">
    <source>
        <dbReference type="EMBL" id="MFC5865564.1"/>
    </source>
</evidence>
<feature type="domain" description="Alpha galactosidase C-terminal" evidence="8">
    <location>
        <begin position="508"/>
        <end position="581"/>
    </location>
</feature>
<evidence type="ECO:0000313" key="10">
    <source>
        <dbReference type="Proteomes" id="UP001596091"/>
    </source>
</evidence>
<name>A0ABW1EMX4_9BACT</name>
<dbReference type="InterPro" id="IPR017853">
    <property type="entry name" value="GH"/>
</dbReference>
<dbReference type="InterPro" id="IPR013785">
    <property type="entry name" value="Aldolase_TIM"/>
</dbReference>
<dbReference type="SUPFAM" id="SSF51011">
    <property type="entry name" value="Glycosyl hydrolase domain"/>
    <property type="match status" value="1"/>
</dbReference>
<evidence type="ECO:0000256" key="3">
    <source>
        <dbReference type="ARBA" id="ARBA00022801"/>
    </source>
</evidence>
<dbReference type="Pfam" id="PF16499">
    <property type="entry name" value="Melibiase_2"/>
    <property type="match status" value="1"/>
</dbReference>
<organism evidence="9 10">
    <name type="scientific">Acidicapsa dinghuensis</name>
    <dbReference type="NCBI Taxonomy" id="2218256"/>
    <lineage>
        <taxon>Bacteria</taxon>
        <taxon>Pseudomonadati</taxon>
        <taxon>Acidobacteriota</taxon>
        <taxon>Terriglobia</taxon>
        <taxon>Terriglobales</taxon>
        <taxon>Acidobacteriaceae</taxon>
        <taxon>Acidicapsa</taxon>
    </lineage>
</organism>
<comment type="catalytic activity">
    <reaction evidence="5">
        <text>Hydrolysis of terminal, non-reducing alpha-D-galactose residues in alpha-D-galactosides, including galactose oligosaccharides, galactomannans and galactolipids.</text>
        <dbReference type="EC" id="3.2.1.22"/>
    </reaction>
</comment>
<evidence type="ECO:0000256" key="6">
    <source>
        <dbReference type="SAM" id="MobiDB-lite"/>
    </source>
</evidence>
<evidence type="ECO:0000256" key="5">
    <source>
        <dbReference type="RuleBase" id="RU361168"/>
    </source>
</evidence>
<proteinExistence type="inferred from homology"/>
<evidence type="ECO:0000256" key="7">
    <source>
        <dbReference type="SAM" id="SignalP"/>
    </source>
</evidence>
<evidence type="ECO:0000259" key="8">
    <source>
        <dbReference type="Pfam" id="PF17801"/>
    </source>
</evidence>
<feature type="compositionally biased region" description="Pro residues" evidence="6">
    <location>
        <begin position="149"/>
        <end position="173"/>
    </location>
</feature>
<keyword evidence="2 7" id="KW-0732">Signal</keyword>
<gene>
    <name evidence="9" type="ORF">ACFPT7_24880</name>
</gene>
<keyword evidence="5" id="KW-1015">Disulfide bond</keyword>
<comment type="similarity">
    <text evidence="1 5">Belongs to the glycosyl hydrolase 27 family.</text>
</comment>